<dbReference type="Pfam" id="PF01763">
    <property type="entry name" value="Herpes_UL6"/>
    <property type="match status" value="1"/>
</dbReference>
<keyword evidence="11" id="KW-1185">Reference proteome</keyword>
<evidence type="ECO:0000256" key="1">
    <source>
        <dbReference type="ARBA" id="ARBA00022562"/>
    </source>
</evidence>
<accession>D1FXX6</accession>
<feature type="region of interest" description="Disordered" evidence="6">
    <location>
        <begin position="402"/>
        <end position="426"/>
    </location>
</feature>
<feature type="coiled-coil region" evidence="5">
    <location>
        <begin position="456"/>
        <end position="490"/>
    </location>
</feature>
<evidence type="ECO:0000256" key="5">
    <source>
        <dbReference type="SAM" id="Coils"/>
    </source>
</evidence>
<evidence type="ECO:0000313" key="9">
    <source>
        <dbReference type="EMBL" id="AVR53473.1"/>
    </source>
</evidence>
<dbReference type="Proteomes" id="UP000149016">
    <property type="component" value="Segment"/>
</dbReference>
<name>D1FXX6_FHV1</name>
<keyword evidence="2" id="KW-1188">Viral release from host cell</keyword>
<organism evidence="7 11">
    <name type="scientific">Feline herpesvirus 1</name>
    <name type="common">FeHV-1</name>
    <name type="synonym">Feline viral rhinotracheitis virus</name>
    <dbReference type="NCBI Taxonomy" id="10334"/>
    <lineage>
        <taxon>Viruses</taxon>
        <taxon>Duplodnaviria</taxon>
        <taxon>Heunggongvirae</taxon>
        <taxon>Peploviricota</taxon>
        <taxon>Herviviricetes</taxon>
        <taxon>Herpesvirales</taxon>
        <taxon>Orthoherpesviridae</taxon>
        <taxon>Alphaherpesvirinae</taxon>
        <taxon>Varicellovirus</taxon>
        <taxon>Varicellovirus felidalpha1</taxon>
    </lineage>
</organism>
<sequence>MRDVNVECMRPTGVKSGLLMDARAGLKMEPCIDKVGSLDNLQVEAGDDWKLIHPTPKTMIFKEILMGNFGYTEGQGVYNAVRSTEAVIRQIQATILTNTLNAAKYDDLMRDWRAHLDERGVSATSIATIYGNHGEAEAVRVAEQLFNTWYKTLHMSLLDFLRGIAACFSASESNGTASFAKYVDWIVCLGMVPLQRLPMRPPQRGNDIGRSHQSIGCVDERYLSMRLHVAHNILREGVASLTELTTCAHGVSIMDYDRVHLFYNYKRREVRAVDPVTGIEGECLVLWQPIWYDGVVLFDSPLQRLHSEVLNCHTLREHARLCQILNTSPVKVLIGKRSEEERGAWASKAVDKILSDGGEAAAGSSAARLVKLIVNMKGMRHIGDITETVRSYLDETNNHILNGPQVDTSQPGFGQTTKRGSSVQGAQPVQDAFRTSVLNSINGMLEGYINNLFKTIEGLKADKNGLLDRLQSTERELKNVSERALRATQAAVDVQRSGYAATPSMAIGEFAHEVIDVSGSMGEDSYVANSFQARYIPPYSADLDRLSRLWDQELVRCFKMNRTANNQGQEMSVSYSNSSISLILAPYFFSILKVRRLGFLITHQEVYRSEEELCASIFKKTRLEVYLTELLTLFTANVKAAVTYKVAYIANVSEPKDPDIEKYLSLPFKTRSWRRSTENHGNRRIQRVSRRRRIRDMSHKSDIHPGYRARSYVARST</sequence>
<dbReference type="GO" id="GO:0044423">
    <property type="term" value="C:virion component"/>
    <property type="evidence" value="ECO:0007669"/>
    <property type="project" value="UniProtKB-KW"/>
</dbReference>
<dbReference type="EMBL" id="MH027362">
    <property type="protein sequence ID" value="AVR53473.1"/>
    <property type="molecule type" value="mRNA"/>
</dbReference>
<reference evidence="8 10" key="3">
    <citation type="submission" date="2015-04" db="EMBL/GenBank/DDBJ databases">
        <title>Diversity among historical and modern clinical isolates of feline herpesvirus 1.</title>
        <authorList>
            <person name="Vaz P.K."/>
            <person name="Job N."/>
            <person name="Horsington J."/>
            <person name="Hartley C.A."/>
            <person name="Ficorilli N."/>
            <person name="Browning G.F."/>
            <person name="Devlin J.M."/>
        </authorList>
    </citation>
    <scope>NUCLEOTIDE SEQUENCE [LARGE SCALE GENOMIC DNA]</scope>
    <source>
        <strain evidence="8">Feligen</strain>
    </source>
</reference>
<organismHost>
    <name type="scientific">Felidae</name>
    <name type="common">cat family</name>
    <dbReference type="NCBI Taxonomy" id="9681"/>
</organismHost>
<dbReference type="EMBL" id="FJ478159">
    <property type="protein sequence ID" value="ACT88352.1"/>
    <property type="molecule type" value="Genomic_DNA"/>
</dbReference>
<keyword evidence="1" id="KW-1048">Host nucleus</keyword>
<dbReference type="RefSeq" id="YP_003331575.1">
    <property type="nucleotide sequence ID" value="NC_013590.2"/>
</dbReference>
<evidence type="ECO:0000256" key="2">
    <source>
        <dbReference type="ARBA" id="ARBA00022612"/>
    </source>
</evidence>
<evidence type="ECO:0000256" key="3">
    <source>
        <dbReference type="ARBA" id="ARBA00022844"/>
    </source>
</evidence>
<gene>
    <name evidence="7" type="primary">UL6</name>
</gene>
<dbReference type="InterPro" id="IPR002660">
    <property type="entry name" value="Herpes_Portal"/>
</dbReference>
<evidence type="ECO:0000256" key="4">
    <source>
        <dbReference type="ARBA" id="ARBA00023219"/>
    </source>
</evidence>
<reference evidence="9" key="4">
    <citation type="submission" date="2018-03" db="EMBL/GenBank/DDBJ databases">
        <title>Feline Herpesvirus 1 isolate HR-1.</title>
        <authorList>
            <person name="Tian J."/>
            <person name="Liu Y."/>
            <person name="Liu X."/>
            <person name="Sun X."/>
            <person name="Zhang J."/>
            <person name="Qu L."/>
        </authorList>
    </citation>
    <scope>NUCLEOTIDE SEQUENCE</scope>
    <source>
        <strain evidence="9">HR-1</strain>
    </source>
</reference>
<evidence type="ECO:0000313" key="11">
    <source>
        <dbReference type="Proteomes" id="UP000149016"/>
    </source>
</evidence>
<keyword evidence="3" id="KW-0946">Virion</keyword>
<dbReference type="Proteomes" id="UP000098246">
    <property type="component" value="Segment"/>
</dbReference>
<dbReference type="EMBL" id="KR296657">
    <property type="protein sequence ID" value="ANG65551.1"/>
    <property type="molecule type" value="Genomic_DNA"/>
</dbReference>
<proteinExistence type="evidence at transcript level"/>
<dbReference type="HAMAP" id="MF_04012">
    <property type="entry name" value="HSV_PORTL"/>
    <property type="match status" value="1"/>
</dbReference>
<keyword evidence="5" id="KW-0175">Coiled coil</keyword>
<keyword evidence="4" id="KW-0231">Viral genome packaging</keyword>
<reference evidence="7 11" key="2">
    <citation type="journal article" date="2010" name="Virology">
        <title>Complete genomic sequence and an infectious BAC clone of feline herpesvirus-1 (FHV-1).</title>
        <authorList>
            <person name="Tai S.H."/>
            <person name="Niikura M."/>
            <person name="Cheng H.H."/>
            <person name="Kruger J.M."/>
            <person name="Wise A.G."/>
            <person name="Maes R.K."/>
        </authorList>
    </citation>
    <scope>NUCLEOTIDE SEQUENCE [LARGE SCALE GENOMIC DNA]</scope>
    <source>
        <strain evidence="7">C-27</strain>
    </source>
</reference>
<evidence type="ECO:0000313" key="10">
    <source>
        <dbReference type="Proteomes" id="UP000098246"/>
    </source>
</evidence>
<dbReference type="OrthoDB" id="2470at10239"/>
<reference evidence="7" key="1">
    <citation type="submission" date="2009-12" db="EMBL/GenBank/DDBJ databases">
        <authorList>
            <person name="Tai S.-H."/>
            <person name="Niikura M."/>
            <person name="Cheng H.H."/>
            <person name="Kruger J.M."/>
            <person name="Wise A.G."/>
            <person name="Maes R.K."/>
        </authorList>
    </citation>
    <scope>NUCLEOTIDE SEQUENCE</scope>
    <source>
        <strain evidence="7">C-27</strain>
    </source>
</reference>
<dbReference type="KEGG" id="vg:8658582"/>
<evidence type="ECO:0000313" key="7">
    <source>
        <dbReference type="EMBL" id="ACT88352.1"/>
    </source>
</evidence>
<evidence type="ECO:0000313" key="8">
    <source>
        <dbReference type="EMBL" id="ANG65551.1"/>
    </source>
</evidence>
<dbReference type="GO" id="GO:0051276">
    <property type="term" value="P:chromosome organization"/>
    <property type="evidence" value="ECO:0007669"/>
    <property type="project" value="InterPro"/>
</dbReference>
<evidence type="ECO:0000256" key="6">
    <source>
        <dbReference type="SAM" id="MobiDB-lite"/>
    </source>
</evidence>
<protein>
    <submittedName>
        <fullName evidence="7">Capsid portal protein</fullName>
    </submittedName>
</protein>
<dbReference type="GeneID" id="8658582"/>